<proteinExistence type="predicted"/>
<evidence type="ECO:0000313" key="1">
    <source>
        <dbReference type="EMBL" id="BBH92182.1"/>
    </source>
</evidence>
<dbReference type="AlphaFoldDB" id="A0A455SZ64"/>
<organism evidence="1">
    <name type="scientific">Thermogemmatispora argillosa</name>
    <dbReference type="NCBI Taxonomy" id="2045280"/>
    <lineage>
        <taxon>Bacteria</taxon>
        <taxon>Bacillati</taxon>
        <taxon>Chloroflexota</taxon>
        <taxon>Ktedonobacteria</taxon>
        <taxon>Thermogemmatisporales</taxon>
        <taxon>Thermogemmatisporaceae</taxon>
        <taxon>Thermogemmatispora</taxon>
    </lineage>
</organism>
<accession>A0A455SZ64</accession>
<dbReference type="EMBL" id="AP019377">
    <property type="protein sequence ID" value="BBH92182.1"/>
    <property type="molecule type" value="Genomic_DNA"/>
</dbReference>
<name>A0A455SZ64_9CHLR</name>
<reference evidence="1" key="1">
    <citation type="submission" date="2018-12" db="EMBL/GenBank/DDBJ databases">
        <title>Novel natural products biosynthetic potential of the class Ktedonobacteria.</title>
        <authorList>
            <person name="Zheng Y."/>
            <person name="Saitou A."/>
            <person name="Wang C.M."/>
            <person name="Toyoda A."/>
            <person name="Minakuchi Y."/>
            <person name="Sekiguchi Y."/>
            <person name="Ueda K."/>
            <person name="Takano H."/>
            <person name="Sakai Y."/>
            <person name="Yokota A."/>
            <person name="Yabe S."/>
        </authorList>
    </citation>
    <scope>NUCLEOTIDE SEQUENCE</scope>
    <source>
        <strain evidence="1">A3-2</strain>
    </source>
</reference>
<protein>
    <submittedName>
        <fullName evidence="1">Uncharacterized protein</fullName>
    </submittedName>
</protein>
<gene>
    <name evidence="1" type="ORF">KTA_03810</name>
</gene>
<sequence length="113" mass="12300">MAQAGKELERLWRRSAGTVRSLALTWSVTVDPDTVHAIGQAAHLDKLFPEQDGTGIPDLLLLSAWGSNEAHQRQLGSVAERLIQLARLPILFIPILALRQILHGAAQPPTIGQ</sequence>